<evidence type="ECO:0000256" key="16">
    <source>
        <dbReference type="RuleBase" id="RU003464"/>
    </source>
</evidence>
<comment type="subcellular location">
    <subcellularLocation>
        <location evidence="2 15 16">Cytoplasm</location>
    </subcellularLocation>
</comment>
<dbReference type="Gene3D" id="1.10.1270.20">
    <property type="entry name" value="tRNA(m1g37)methyltransferase, domain 2"/>
    <property type="match status" value="1"/>
</dbReference>
<dbReference type="AlphaFoldDB" id="A0A518D2Z0"/>
<dbReference type="PANTHER" id="PTHR46417:SF1">
    <property type="entry name" value="TRNA (GUANINE-N(1)-)-METHYLTRANSFERASE"/>
    <property type="match status" value="1"/>
</dbReference>
<comment type="similarity">
    <text evidence="3 15 16">Belongs to the RNA methyltransferase TrmD family.</text>
</comment>
<evidence type="ECO:0000313" key="19">
    <source>
        <dbReference type="EMBL" id="QDU85837.1"/>
    </source>
</evidence>
<dbReference type="Pfam" id="PF01746">
    <property type="entry name" value="tRNA_m1G_MT"/>
    <property type="match status" value="1"/>
</dbReference>
<keyword evidence="20" id="KW-1185">Reference proteome</keyword>
<evidence type="ECO:0000256" key="4">
    <source>
        <dbReference type="ARBA" id="ARBA00011738"/>
    </source>
</evidence>
<dbReference type="InterPro" id="IPR029028">
    <property type="entry name" value="Alpha/beta_knot_MTases"/>
</dbReference>
<sequence length="321" mass="34937">MAPVGGPERSVESARTTPSSGSSGTGANPAEHPARDGPESLLAPSHLPILFRPIVEPVPSVHFALLTLFPEALEPYAAASILGIAQEKGLARIDLVDFRDFSRDRHRTVDDRPFGGGPGMVLKPEPIHDCVDWLEEQHGHFHKVLLTPAGRPFEQADAVRLRTHERILLLCGRYEGVDQRVEEEFQWEHISIGDFVLAGGELPALCVTEAVTRLIPGVLGHEQSAVEESFTATTDDGSLQLDHPHYTRPRVWRGRSVPDVLLSGDHAAIASWRRARASERTDERRPDLGNRDLGNRDLGNGDLGNRDLGNGANGNASNGDA</sequence>
<gene>
    <name evidence="15 19" type="primary">trmD</name>
    <name evidence="19" type="ORF">Pla163_29780</name>
</gene>
<proteinExistence type="inferred from homology"/>
<dbReference type="Gene3D" id="3.40.1280.10">
    <property type="match status" value="1"/>
</dbReference>
<evidence type="ECO:0000256" key="9">
    <source>
        <dbReference type="ARBA" id="ARBA00022679"/>
    </source>
</evidence>
<reference evidence="19 20" key="1">
    <citation type="submission" date="2019-02" db="EMBL/GenBank/DDBJ databases">
        <title>Deep-cultivation of Planctomycetes and their phenomic and genomic characterization uncovers novel biology.</title>
        <authorList>
            <person name="Wiegand S."/>
            <person name="Jogler M."/>
            <person name="Boedeker C."/>
            <person name="Pinto D."/>
            <person name="Vollmers J."/>
            <person name="Rivas-Marin E."/>
            <person name="Kohn T."/>
            <person name="Peeters S.H."/>
            <person name="Heuer A."/>
            <person name="Rast P."/>
            <person name="Oberbeckmann S."/>
            <person name="Bunk B."/>
            <person name="Jeske O."/>
            <person name="Meyerdierks A."/>
            <person name="Storesund J.E."/>
            <person name="Kallscheuer N."/>
            <person name="Luecker S."/>
            <person name="Lage O.M."/>
            <person name="Pohl T."/>
            <person name="Merkel B.J."/>
            <person name="Hornburger P."/>
            <person name="Mueller R.-W."/>
            <person name="Bruemmer F."/>
            <person name="Labrenz M."/>
            <person name="Spormann A.M."/>
            <person name="Op den Camp H."/>
            <person name="Overmann J."/>
            <person name="Amann R."/>
            <person name="Jetten M.S.M."/>
            <person name="Mascher T."/>
            <person name="Medema M.H."/>
            <person name="Devos D.P."/>
            <person name="Kaster A.-K."/>
            <person name="Ovreas L."/>
            <person name="Rohde M."/>
            <person name="Galperin M.Y."/>
            <person name="Jogler C."/>
        </authorList>
    </citation>
    <scope>NUCLEOTIDE SEQUENCE [LARGE SCALE GENOMIC DNA]</scope>
    <source>
        <strain evidence="19 20">Pla163</strain>
    </source>
</reference>
<evidence type="ECO:0000256" key="6">
    <source>
        <dbReference type="ARBA" id="ARBA00014679"/>
    </source>
</evidence>
<evidence type="ECO:0000256" key="15">
    <source>
        <dbReference type="HAMAP-Rule" id="MF_00605"/>
    </source>
</evidence>
<dbReference type="OrthoDB" id="9807416at2"/>
<organism evidence="19 20">
    <name type="scientific">Rohdeia mirabilis</name>
    <dbReference type="NCBI Taxonomy" id="2528008"/>
    <lineage>
        <taxon>Bacteria</taxon>
        <taxon>Pseudomonadati</taxon>
        <taxon>Planctomycetota</taxon>
        <taxon>Planctomycetia</taxon>
        <taxon>Planctomycetia incertae sedis</taxon>
        <taxon>Rohdeia</taxon>
    </lineage>
</organism>
<dbReference type="PANTHER" id="PTHR46417">
    <property type="entry name" value="TRNA (GUANINE-N(1)-)-METHYLTRANSFERASE"/>
    <property type="match status" value="1"/>
</dbReference>
<evidence type="ECO:0000256" key="10">
    <source>
        <dbReference type="ARBA" id="ARBA00022691"/>
    </source>
</evidence>
<feature type="domain" description="tRNA methyltransferase TRMD/TRM10-type" evidence="18">
    <location>
        <begin position="62"/>
        <end position="289"/>
    </location>
</feature>
<dbReference type="InterPro" id="IPR002649">
    <property type="entry name" value="tRNA_m1G_MeTrfase_TrmD"/>
</dbReference>
<feature type="compositionally biased region" description="Basic and acidic residues" evidence="17">
    <location>
        <begin position="276"/>
        <end position="295"/>
    </location>
</feature>
<evidence type="ECO:0000256" key="3">
    <source>
        <dbReference type="ARBA" id="ARBA00007630"/>
    </source>
</evidence>
<evidence type="ECO:0000256" key="8">
    <source>
        <dbReference type="ARBA" id="ARBA00022603"/>
    </source>
</evidence>
<keyword evidence="10 15" id="KW-0949">S-adenosyl-L-methionine</keyword>
<evidence type="ECO:0000256" key="17">
    <source>
        <dbReference type="SAM" id="MobiDB-lite"/>
    </source>
</evidence>
<keyword evidence="8 15" id="KW-0489">Methyltransferase</keyword>
<dbReference type="CDD" id="cd18080">
    <property type="entry name" value="TrmD-like"/>
    <property type="match status" value="1"/>
</dbReference>
<dbReference type="InterPro" id="IPR016009">
    <property type="entry name" value="tRNA_MeTrfase_TRMD/TRM10"/>
</dbReference>
<evidence type="ECO:0000256" key="14">
    <source>
        <dbReference type="ARBA" id="ARBA00047783"/>
    </source>
</evidence>
<comment type="catalytic activity">
    <reaction evidence="14 15 16">
        <text>guanosine(37) in tRNA + S-adenosyl-L-methionine = N(1)-methylguanosine(37) in tRNA + S-adenosyl-L-homocysteine + H(+)</text>
        <dbReference type="Rhea" id="RHEA:36899"/>
        <dbReference type="Rhea" id="RHEA-COMP:10145"/>
        <dbReference type="Rhea" id="RHEA-COMP:10147"/>
        <dbReference type="ChEBI" id="CHEBI:15378"/>
        <dbReference type="ChEBI" id="CHEBI:57856"/>
        <dbReference type="ChEBI" id="CHEBI:59789"/>
        <dbReference type="ChEBI" id="CHEBI:73542"/>
        <dbReference type="ChEBI" id="CHEBI:74269"/>
        <dbReference type="EC" id="2.1.1.228"/>
    </reaction>
</comment>
<dbReference type="HAMAP" id="MF_00605">
    <property type="entry name" value="TrmD"/>
    <property type="match status" value="1"/>
</dbReference>
<feature type="region of interest" description="Disordered" evidence="17">
    <location>
        <begin position="273"/>
        <end position="321"/>
    </location>
</feature>
<dbReference type="NCBIfam" id="NF000648">
    <property type="entry name" value="PRK00026.1"/>
    <property type="match status" value="1"/>
</dbReference>
<evidence type="ECO:0000256" key="7">
    <source>
        <dbReference type="ARBA" id="ARBA00022490"/>
    </source>
</evidence>
<evidence type="ECO:0000256" key="13">
    <source>
        <dbReference type="ARBA" id="ARBA00033392"/>
    </source>
</evidence>
<evidence type="ECO:0000313" key="20">
    <source>
        <dbReference type="Proteomes" id="UP000319342"/>
    </source>
</evidence>
<protein>
    <recommendedName>
        <fullName evidence="6 15">tRNA (guanine-N(1)-)-methyltransferase</fullName>
        <ecNumber evidence="5 15">2.1.1.228</ecNumber>
    </recommendedName>
    <alternativeName>
        <fullName evidence="12 15">M1G-methyltransferase</fullName>
    </alternativeName>
    <alternativeName>
        <fullName evidence="13 15">tRNA [GM37] methyltransferase</fullName>
    </alternativeName>
</protein>
<name>A0A518D2Z0_9BACT</name>
<feature type="region of interest" description="Disordered" evidence="17">
    <location>
        <begin position="1"/>
        <end position="39"/>
    </location>
</feature>
<feature type="binding site" evidence="15">
    <location>
        <position position="172"/>
    </location>
    <ligand>
        <name>S-adenosyl-L-methionine</name>
        <dbReference type="ChEBI" id="CHEBI:59789"/>
    </ligand>
</feature>
<feature type="compositionally biased region" description="Low complexity" evidence="17">
    <location>
        <begin position="306"/>
        <end position="321"/>
    </location>
</feature>
<feature type="binding site" evidence="15">
    <location>
        <begin position="192"/>
        <end position="197"/>
    </location>
    <ligand>
        <name>S-adenosyl-L-methionine</name>
        <dbReference type="ChEBI" id="CHEBI:59789"/>
    </ligand>
</feature>
<accession>A0A518D2Z0</accession>
<comment type="function">
    <text evidence="1 15 16">Specifically methylates guanosine-37 in various tRNAs.</text>
</comment>
<evidence type="ECO:0000256" key="11">
    <source>
        <dbReference type="ARBA" id="ARBA00022694"/>
    </source>
</evidence>
<dbReference type="GO" id="GO:0052906">
    <property type="term" value="F:tRNA (guanine(37)-N1)-methyltransferase activity"/>
    <property type="evidence" value="ECO:0007669"/>
    <property type="project" value="UniProtKB-UniRule"/>
</dbReference>
<comment type="subunit">
    <text evidence="4 15 16">Homodimer.</text>
</comment>
<feature type="compositionally biased region" description="Low complexity" evidence="17">
    <location>
        <begin position="16"/>
        <end position="26"/>
    </location>
</feature>
<evidence type="ECO:0000256" key="5">
    <source>
        <dbReference type="ARBA" id="ARBA00012807"/>
    </source>
</evidence>
<dbReference type="EC" id="2.1.1.228" evidence="5 15"/>
<dbReference type="EMBL" id="CP036290">
    <property type="protein sequence ID" value="QDU85837.1"/>
    <property type="molecule type" value="Genomic_DNA"/>
</dbReference>
<evidence type="ECO:0000259" key="18">
    <source>
        <dbReference type="Pfam" id="PF01746"/>
    </source>
</evidence>
<evidence type="ECO:0000256" key="1">
    <source>
        <dbReference type="ARBA" id="ARBA00002634"/>
    </source>
</evidence>
<keyword evidence="7 15" id="KW-0963">Cytoplasm</keyword>
<keyword evidence="9 15" id="KW-0808">Transferase</keyword>
<dbReference type="GO" id="GO:0002939">
    <property type="term" value="P:tRNA N1-guanine methylation"/>
    <property type="evidence" value="ECO:0007669"/>
    <property type="project" value="TreeGrafter"/>
</dbReference>
<dbReference type="NCBIfam" id="TIGR00088">
    <property type="entry name" value="trmD"/>
    <property type="match status" value="1"/>
</dbReference>
<dbReference type="SUPFAM" id="SSF75217">
    <property type="entry name" value="alpha/beta knot"/>
    <property type="match status" value="1"/>
</dbReference>
<dbReference type="Proteomes" id="UP000319342">
    <property type="component" value="Chromosome"/>
</dbReference>
<dbReference type="FunFam" id="3.40.1280.10:FF:000001">
    <property type="entry name" value="tRNA (guanine-N(1)-)-methyltransferase"/>
    <property type="match status" value="1"/>
</dbReference>
<keyword evidence="11 15" id="KW-0819">tRNA processing</keyword>
<evidence type="ECO:0000256" key="2">
    <source>
        <dbReference type="ARBA" id="ARBA00004496"/>
    </source>
</evidence>
<dbReference type="InterPro" id="IPR029026">
    <property type="entry name" value="tRNA_m1G_MTases_N"/>
</dbReference>
<dbReference type="InterPro" id="IPR023148">
    <property type="entry name" value="tRNA_m1G_MeTrfase_C_sf"/>
</dbReference>
<dbReference type="GO" id="GO:0005829">
    <property type="term" value="C:cytosol"/>
    <property type="evidence" value="ECO:0007669"/>
    <property type="project" value="TreeGrafter"/>
</dbReference>
<evidence type="ECO:0000256" key="12">
    <source>
        <dbReference type="ARBA" id="ARBA00029736"/>
    </source>
</evidence>